<feature type="region of interest" description="Disordered" evidence="1">
    <location>
        <begin position="80"/>
        <end position="102"/>
    </location>
</feature>
<accession>V9EED3</accession>
<dbReference type="HOGENOM" id="CLU_1840421_0_0_1"/>
<sequence>MALAIWVWGPMWNNQANGSLIHIKYWSDNKAAVSWCNRLHSNNVFSQEINRCIGLGEAYFNTPVPKECRKLYTKFSSSFKPSRWPRLQSQNTTAPGASGPSGASGLIFRNGYPKIPADTRTSWLYSLPTAGNLDGTTRKS</sequence>
<name>V9EED3_PHYNI</name>
<feature type="non-terminal residue" evidence="2">
    <location>
        <position position="140"/>
    </location>
</feature>
<evidence type="ECO:0000313" key="2">
    <source>
        <dbReference type="EMBL" id="ETI37336.1"/>
    </source>
</evidence>
<gene>
    <name evidence="2" type="ORF">F443_16656</name>
</gene>
<dbReference type="Proteomes" id="UP000018721">
    <property type="component" value="Unassembled WGS sequence"/>
</dbReference>
<dbReference type="AlphaFoldDB" id="V9EED3"/>
<reference evidence="2 3" key="1">
    <citation type="submission" date="2013-11" db="EMBL/GenBank/DDBJ databases">
        <title>The Genome Sequence of Phytophthora parasitica P1569.</title>
        <authorList>
            <consortium name="The Broad Institute Genomics Platform"/>
            <person name="Russ C."/>
            <person name="Tyler B."/>
            <person name="Panabieres F."/>
            <person name="Shan W."/>
            <person name="Tripathy S."/>
            <person name="Grunwald N."/>
            <person name="Machado M."/>
            <person name="Johnson C.S."/>
            <person name="Arredondo F."/>
            <person name="Hong C."/>
            <person name="Coffey M."/>
            <person name="Young S.K."/>
            <person name="Zeng Q."/>
            <person name="Gargeya S."/>
            <person name="Fitzgerald M."/>
            <person name="Abouelleil A."/>
            <person name="Alvarado L."/>
            <person name="Chapman S.B."/>
            <person name="Gainer-Dewar J."/>
            <person name="Goldberg J."/>
            <person name="Griggs A."/>
            <person name="Gujja S."/>
            <person name="Hansen M."/>
            <person name="Howarth C."/>
            <person name="Imamovic A."/>
            <person name="Ireland A."/>
            <person name="Larimer J."/>
            <person name="McCowan C."/>
            <person name="Murphy C."/>
            <person name="Pearson M."/>
            <person name="Poon T.W."/>
            <person name="Priest M."/>
            <person name="Roberts A."/>
            <person name="Saif S."/>
            <person name="Shea T."/>
            <person name="Sykes S."/>
            <person name="Wortman J."/>
            <person name="Nusbaum C."/>
            <person name="Birren B."/>
        </authorList>
    </citation>
    <scope>NUCLEOTIDE SEQUENCE [LARGE SCALE GENOMIC DNA]</scope>
    <source>
        <strain evidence="2 3">P1569</strain>
    </source>
</reference>
<comment type="caution">
    <text evidence="2">The sequence shown here is derived from an EMBL/GenBank/DDBJ whole genome shotgun (WGS) entry which is preliminary data.</text>
</comment>
<evidence type="ECO:0000256" key="1">
    <source>
        <dbReference type="SAM" id="MobiDB-lite"/>
    </source>
</evidence>
<evidence type="ECO:0000313" key="3">
    <source>
        <dbReference type="Proteomes" id="UP000018721"/>
    </source>
</evidence>
<keyword evidence="3" id="KW-1185">Reference proteome</keyword>
<organism evidence="2 3">
    <name type="scientific">Phytophthora nicotianae P1569</name>
    <dbReference type="NCBI Taxonomy" id="1317065"/>
    <lineage>
        <taxon>Eukaryota</taxon>
        <taxon>Sar</taxon>
        <taxon>Stramenopiles</taxon>
        <taxon>Oomycota</taxon>
        <taxon>Peronosporomycetes</taxon>
        <taxon>Peronosporales</taxon>
        <taxon>Peronosporaceae</taxon>
        <taxon>Phytophthora</taxon>
    </lineage>
</organism>
<dbReference type="EMBL" id="ANIZ01002922">
    <property type="protein sequence ID" value="ETI37336.1"/>
    <property type="molecule type" value="Genomic_DNA"/>
</dbReference>
<proteinExistence type="predicted"/>
<protein>
    <submittedName>
        <fullName evidence="2">Uncharacterized protein</fullName>
    </submittedName>
</protein>
<dbReference type="OrthoDB" id="146045at2759"/>